<dbReference type="EMBL" id="CDQK01000007">
    <property type="protein sequence ID" value="CEP24968.1"/>
    <property type="molecule type" value="Genomic_DNA"/>
</dbReference>
<reference evidence="2" key="1">
    <citation type="journal article" date="2015" name="J. Biotechnol.">
        <title>The structure of the Cyberlindnera jadinii genome and its relation to Candida utilis analyzed by the occurrence of single nucleotide polymorphisms.</title>
        <authorList>
            <person name="Rupp O."/>
            <person name="Brinkrolf K."/>
            <person name="Buerth C."/>
            <person name="Kunigo M."/>
            <person name="Schneider J."/>
            <person name="Jaenicke S."/>
            <person name="Goesmann A."/>
            <person name="Puehler A."/>
            <person name="Jaeger K.-E."/>
            <person name="Ernst J.F."/>
        </authorList>
    </citation>
    <scope>NUCLEOTIDE SEQUENCE [LARGE SCALE GENOMIC DNA]</scope>
    <source>
        <strain evidence="2">ATCC 18201 / CBS 1600 / BCRC 20928 / JCM 3617 / NBRC 0987 / NRRL Y-1542</strain>
    </source>
</reference>
<organism evidence="1 2">
    <name type="scientific">Cyberlindnera jadinii (strain ATCC 18201 / CBS 1600 / BCRC 20928 / JCM 3617 / NBRC 0987 / NRRL Y-1542)</name>
    <name type="common">Torula yeast</name>
    <name type="synonym">Candida utilis</name>
    <dbReference type="NCBI Taxonomy" id="983966"/>
    <lineage>
        <taxon>Eukaryota</taxon>
        <taxon>Fungi</taxon>
        <taxon>Dikarya</taxon>
        <taxon>Ascomycota</taxon>
        <taxon>Saccharomycotina</taxon>
        <taxon>Saccharomycetes</taxon>
        <taxon>Phaffomycetales</taxon>
        <taxon>Phaffomycetaceae</taxon>
        <taxon>Cyberlindnera</taxon>
    </lineage>
</organism>
<protein>
    <submittedName>
        <fullName evidence="1">Uncharacterized protein</fullName>
    </submittedName>
</protein>
<dbReference type="AlphaFoldDB" id="A0A0H5C9G1"/>
<evidence type="ECO:0000313" key="2">
    <source>
        <dbReference type="Proteomes" id="UP000038830"/>
    </source>
</evidence>
<proteinExistence type="predicted"/>
<name>A0A0H5C9G1_CYBJN</name>
<gene>
    <name evidence="1" type="ORF">BN1211_5937</name>
</gene>
<evidence type="ECO:0000313" key="1">
    <source>
        <dbReference type="EMBL" id="CEP24968.1"/>
    </source>
</evidence>
<dbReference type="Proteomes" id="UP000038830">
    <property type="component" value="Unassembled WGS sequence"/>
</dbReference>
<sequence length="401" mass="46983">MNNSLAIPQHYQRWAHFVILRSPLIPLFDPNWVGKLIINDTMGYKPRIGCDVFPVDPWSDGLKKSGVINPCDMRVRSSNDQTSRTCACISNDTELHQCSRPTFVYPLCFRRKVIPKEPHHECETKVSGNDILYCFSFEEPPERLFTGTLSDTDVYLLRVYIDLAYKTASMHPLFQLRSWVGPGNKAYEVIKMFSVEFMVRFTANINHLQICYPDLRMGQFYPYKLCDILRALGVQVEKFSDKLYNFPLLGGIDTNRPYDKPYCEIQEIARYHESPMTGSVLKLWFEWTAAGHSIADYEYARYKIYKANHSFASKIPFKFQCPHRALIIRFIIFAESKRGISTRKMVDYLDMFLQFNGNKELTWLVPRLQVVMNRLFAEDDYSEFEQYPMDQLFHHLLQKPS</sequence>
<accession>A0A0H5C9G1</accession>